<name>A0AAE0YW89_9GAST</name>
<comment type="caution">
    <text evidence="1">The sequence shown here is derived from an EMBL/GenBank/DDBJ whole genome shotgun (WGS) entry which is preliminary data.</text>
</comment>
<dbReference type="Proteomes" id="UP001283361">
    <property type="component" value="Unassembled WGS sequence"/>
</dbReference>
<organism evidence="1 2">
    <name type="scientific">Elysia crispata</name>
    <name type="common">lettuce slug</name>
    <dbReference type="NCBI Taxonomy" id="231223"/>
    <lineage>
        <taxon>Eukaryota</taxon>
        <taxon>Metazoa</taxon>
        <taxon>Spiralia</taxon>
        <taxon>Lophotrochozoa</taxon>
        <taxon>Mollusca</taxon>
        <taxon>Gastropoda</taxon>
        <taxon>Heterobranchia</taxon>
        <taxon>Euthyneura</taxon>
        <taxon>Panpulmonata</taxon>
        <taxon>Sacoglossa</taxon>
        <taxon>Placobranchoidea</taxon>
        <taxon>Plakobranchidae</taxon>
        <taxon>Elysia</taxon>
    </lineage>
</organism>
<reference evidence="1" key="1">
    <citation type="journal article" date="2023" name="G3 (Bethesda)">
        <title>A reference genome for the long-term kleptoplast-retaining sea slug Elysia crispata morphotype clarki.</title>
        <authorList>
            <person name="Eastman K.E."/>
            <person name="Pendleton A.L."/>
            <person name="Shaikh M.A."/>
            <person name="Suttiyut T."/>
            <person name="Ogas R."/>
            <person name="Tomko P."/>
            <person name="Gavelis G."/>
            <person name="Widhalm J.R."/>
            <person name="Wisecaver J.H."/>
        </authorList>
    </citation>
    <scope>NUCLEOTIDE SEQUENCE</scope>
    <source>
        <strain evidence="1">ECLA1</strain>
    </source>
</reference>
<proteinExistence type="predicted"/>
<protein>
    <submittedName>
        <fullName evidence="1">Uncharacterized protein</fullName>
    </submittedName>
</protein>
<gene>
    <name evidence="1" type="ORF">RRG08_058678</name>
</gene>
<evidence type="ECO:0000313" key="2">
    <source>
        <dbReference type="Proteomes" id="UP001283361"/>
    </source>
</evidence>
<evidence type="ECO:0000313" key="1">
    <source>
        <dbReference type="EMBL" id="KAK3758408.1"/>
    </source>
</evidence>
<dbReference type="AlphaFoldDB" id="A0AAE0YW89"/>
<dbReference type="EMBL" id="JAWDGP010005269">
    <property type="protein sequence ID" value="KAK3758408.1"/>
    <property type="molecule type" value="Genomic_DNA"/>
</dbReference>
<sequence length="96" mass="10735">MGAPRNLPPHDLDFFLLHIVIDVTSCRYNISAPNRQQLNCDFRCPLHVLNHTDWLISGDKYKLHRFSTNRASSIGGPSTFLSAGDMSSLGLTLTLH</sequence>
<keyword evidence="2" id="KW-1185">Reference proteome</keyword>
<accession>A0AAE0YW89</accession>